<dbReference type="Pfam" id="PF01066">
    <property type="entry name" value="CDP-OH_P_transf"/>
    <property type="match status" value="1"/>
</dbReference>
<feature type="transmembrane region" description="Helical" evidence="1">
    <location>
        <begin position="100"/>
        <end position="121"/>
    </location>
</feature>
<comment type="caution">
    <text evidence="2">The sequence shown here is derived from an EMBL/GenBank/DDBJ whole genome shotgun (WGS) entry which is preliminary data.</text>
</comment>
<dbReference type="GO" id="GO:0016020">
    <property type="term" value="C:membrane"/>
    <property type="evidence" value="ECO:0007669"/>
    <property type="project" value="InterPro"/>
</dbReference>
<name>A0A7C5XQR7_9CREN</name>
<accession>A0A7C5XQR7</accession>
<dbReference type="GO" id="GO:0008654">
    <property type="term" value="P:phospholipid biosynthetic process"/>
    <property type="evidence" value="ECO:0007669"/>
    <property type="project" value="InterPro"/>
</dbReference>
<evidence type="ECO:0000313" key="2">
    <source>
        <dbReference type="EMBL" id="HHP82325.1"/>
    </source>
</evidence>
<keyword evidence="1" id="KW-0812">Transmembrane</keyword>
<dbReference type="InterPro" id="IPR043130">
    <property type="entry name" value="CDP-OH_PTrfase_TM_dom"/>
</dbReference>
<dbReference type="EMBL" id="DRZI01000281">
    <property type="protein sequence ID" value="HHP82325.1"/>
    <property type="molecule type" value="Genomic_DNA"/>
</dbReference>
<feature type="transmembrane region" description="Helical" evidence="1">
    <location>
        <begin position="283"/>
        <end position="307"/>
    </location>
</feature>
<feature type="transmembrane region" description="Helical" evidence="1">
    <location>
        <begin position="207"/>
        <end position="229"/>
    </location>
</feature>
<keyword evidence="1" id="KW-1133">Transmembrane helix</keyword>
<feature type="transmembrane region" description="Helical" evidence="1">
    <location>
        <begin position="250"/>
        <end position="271"/>
    </location>
</feature>
<dbReference type="InterPro" id="IPR000462">
    <property type="entry name" value="CDP-OH_P_trans"/>
</dbReference>
<gene>
    <name evidence="2" type="ORF">ENM84_06650</name>
</gene>
<proteinExistence type="predicted"/>
<dbReference type="Gene3D" id="1.20.120.1760">
    <property type="match status" value="1"/>
</dbReference>
<evidence type="ECO:0000256" key="1">
    <source>
        <dbReference type="SAM" id="Phobius"/>
    </source>
</evidence>
<protein>
    <recommendedName>
        <fullName evidence="3">CDP-alcohol phosphatidyltransferase</fullName>
    </recommendedName>
</protein>
<feature type="transmembrane region" description="Helical" evidence="1">
    <location>
        <begin position="169"/>
        <end position="187"/>
    </location>
</feature>
<reference evidence="2" key="1">
    <citation type="journal article" date="2020" name="mSystems">
        <title>Genome- and Community-Level Interaction Insights into Carbon Utilization and Element Cycling Functions of Hydrothermarchaeota in Hydrothermal Sediment.</title>
        <authorList>
            <person name="Zhou Z."/>
            <person name="Liu Y."/>
            <person name="Xu W."/>
            <person name="Pan J."/>
            <person name="Luo Z.H."/>
            <person name="Li M."/>
        </authorList>
    </citation>
    <scope>NUCLEOTIDE SEQUENCE [LARGE SCALE GENOMIC DNA]</scope>
    <source>
        <strain evidence="2">SpSt-1121</strain>
    </source>
</reference>
<feature type="transmembrane region" description="Helical" evidence="1">
    <location>
        <begin position="127"/>
        <end position="149"/>
    </location>
</feature>
<feature type="transmembrane region" description="Helical" evidence="1">
    <location>
        <begin position="59"/>
        <end position="80"/>
    </location>
</feature>
<sequence length="320" mass="36532">MLSSIFDGVDGEVASLFNRQTEFGAILDTTLDRIVDTLIIGGAIYQSFSLGIASPKIEYIVIFSLAILGSIYVSFLSNIIRDKELVAKARNRFPWPTRDVRVAVLAFAIMFNQPFIGILYILFSSWFFIAVVVISIAKRVRGIGIAKIIKKAAPRPIIFTPIRVAVYEVIRDVLFLISLIFITAKGFEYLNTYLTVNISTIVWESILAVELALMAYFAYRVLRSLWYILNRVGEIVARSLWITPTVYGRISIKFILLLMIILIMYPINYLLLMSRVQRIIIDFVNYVFLIAVVILVIAIAIDVIRVLEHKIYSYISRFFK</sequence>
<dbReference type="GO" id="GO:0016780">
    <property type="term" value="F:phosphotransferase activity, for other substituted phosphate groups"/>
    <property type="evidence" value="ECO:0007669"/>
    <property type="project" value="InterPro"/>
</dbReference>
<keyword evidence="1" id="KW-0472">Membrane</keyword>
<organism evidence="2">
    <name type="scientific">Ignisphaera aggregans</name>
    <dbReference type="NCBI Taxonomy" id="334771"/>
    <lineage>
        <taxon>Archaea</taxon>
        <taxon>Thermoproteota</taxon>
        <taxon>Thermoprotei</taxon>
        <taxon>Desulfurococcales</taxon>
        <taxon>Desulfurococcaceae</taxon>
        <taxon>Ignisphaera</taxon>
    </lineage>
</organism>
<evidence type="ECO:0008006" key="3">
    <source>
        <dbReference type="Google" id="ProtNLM"/>
    </source>
</evidence>
<dbReference type="AlphaFoldDB" id="A0A7C5XQR7"/>